<gene>
    <name evidence="13" type="ORF">B9Q03_03820</name>
</gene>
<evidence type="ECO:0000256" key="10">
    <source>
        <dbReference type="RuleBase" id="RU003692"/>
    </source>
</evidence>
<dbReference type="InterPro" id="IPR012999">
    <property type="entry name" value="Pyr_OxRdtase_I_AS"/>
</dbReference>
<keyword evidence="6 10" id="KW-0520">NAD</keyword>
<dbReference type="SUPFAM" id="SSF55424">
    <property type="entry name" value="FAD/NAD-linked reductases, dimerisation (C-terminal) domain"/>
    <property type="match status" value="1"/>
</dbReference>
<comment type="catalytic activity">
    <reaction evidence="9 10">
        <text>N(6)-[(R)-dihydrolipoyl]-L-lysyl-[protein] + NAD(+) = N(6)-[(R)-lipoyl]-L-lysyl-[protein] + NADH + H(+)</text>
        <dbReference type="Rhea" id="RHEA:15045"/>
        <dbReference type="Rhea" id="RHEA-COMP:10474"/>
        <dbReference type="Rhea" id="RHEA-COMP:10475"/>
        <dbReference type="ChEBI" id="CHEBI:15378"/>
        <dbReference type="ChEBI" id="CHEBI:57540"/>
        <dbReference type="ChEBI" id="CHEBI:57945"/>
        <dbReference type="ChEBI" id="CHEBI:83099"/>
        <dbReference type="ChEBI" id="CHEBI:83100"/>
        <dbReference type="EC" id="1.8.1.4"/>
    </reaction>
</comment>
<comment type="cofactor">
    <cofactor evidence="10">
        <name>FAD</name>
        <dbReference type="ChEBI" id="CHEBI:57692"/>
    </cofactor>
    <text evidence="10">Binds 1 FAD per subunit.</text>
</comment>
<name>A0A2R6AYW9_9ARCH</name>
<dbReference type="EMBL" id="NEXE01000022">
    <property type="protein sequence ID" value="PSN91601.1"/>
    <property type="molecule type" value="Genomic_DNA"/>
</dbReference>
<keyword evidence="4 10" id="KW-0274">FAD</keyword>
<evidence type="ECO:0000313" key="13">
    <source>
        <dbReference type="EMBL" id="PSN91601.1"/>
    </source>
</evidence>
<dbReference type="PANTHER" id="PTHR22912">
    <property type="entry name" value="DISULFIDE OXIDOREDUCTASE"/>
    <property type="match status" value="1"/>
</dbReference>
<dbReference type="InterPro" id="IPR004099">
    <property type="entry name" value="Pyr_nucl-diS_OxRdtase_dimer"/>
</dbReference>
<dbReference type="NCBIfam" id="TIGR01350">
    <property type="entry name" value="lipoamide_DH"/>
    <property type="match status" value="1"/>
</dbReference>
<dbReference type="InterPro" id="IPR006258">
    <property type="entry name" value="Lipoamide_DH"/>
</dbReference>
<organism evidence="13 14">
    <name type="scientific">Candidatus Marsarchaeota G2 archaeon OSP_D</name>
    <dbReference type="NCBI Taxonomy" id="1978157"/>
    <lineage>
        <taxon>Archaea</taxon>
        <taxon>Candidatus Marsarchaeota</taxon>
        <taxon>Candidatus Marsarchaeota group 2</taxon>
    </lineage>
</organism>
<dbReference type="EC" id="1.8.1.4" evidence="2 10"/>
<comment type="similarity">
    <text evidence="1 10">Belongs to the class-I pyridine nucleotide-disulfide oxidoreductase family.</text>
</comment>
<dbReference type="GO" id="GO:0004148">
    <property type="term" value="F:dihydrolipoyl dehydrogenase (NADH) activity"/>
    <property type="evidence" value="ECO:0007669"/>
    <property type="project" value="UniProtKB-EC"/>
</dbReference>
<dbReference type="InterPro" id="IPR050151">
    <property type="entry name" value="Class-I_Pyr_Nuc-Dis_Oxidored"/>
</dbReference>
<dbReference type="Gene3D" id="3.30.390.30">
    <property type="match status" value="1"/>
</dbReference>
<evidence type="ECO:0000256" key="8">
    <source>
        <dbReference type="ARBA" id="ARBA00023284"/>
    </source>
</evidence>
<dbReference type="GO" id="GO:0050660">
    <property type="term" value="F:flavin adenine dinucleotide binding"/>
    <property type="evidence" value="ECO:0007669"/>
    <property type="project" value="InterPro"/>
</dbReference>
<protein>
    <recommendedName>
        <fullName evidence="2 10">Dihydrolipoyl dehydrogenase</fullName>
        <ecNumber evidence="2 10">1.8.1.4</ecNumber>
    </recommendedName>
</protein>
<feature type="domain" description="Pyridine nucleotide-disulphide oxidoreductase dimerisation" evidence="11">
    <location>
        <begin position="351"/>
        <end position="460"/>
    </location>
</feature>
<dbReference type="PRINTS" id="PR00411">
    <property type="entry name" value="PNDRDTASEI"/>
</dbReference>
<dbReference type="Pfam" id="PF07992">
    <property type="entry name" value="Pyr_redox_2"/>
    <property type="match status" value="1"/>
</dbReference>
<evidence type="ECO:0000256" key="3">
    <source>
        <dbReference type="ARBA" id="ARBA00022630"/>
    </source>
</evidence>
<keyword evidence="3 10" id="KW-0285">Flavoprotein</keyword>
<evidence type="ECO:0000256" key="9">
    <source>
        <dbReference type="ARBA" id="ARBA00049187"/>
    </source>
</evidence>
<dbReference type="GO" id="GO:0006103">
    <property type="term" value="P:2-oxoglutarate metabolic process"/>
    <property type="evidence" value="ECO:0007669"/>
    <property type="project" value="TreeGrafter"/>
</dbReference>
<dbReference type="SUPFAM" id="SSF51905">
    <property type="entry name" value="FAD/NAD(P)-binding domain"/>
    <property type="match status" value="1"/>
</dbReference>
<proteinExistence type="inferred from homology"/>
<dbReference type="PANTHER" id="PTHR22912:SF160">
    <property type="entry name" value="DIHYDROLIPOYL DEHYDROGENASE"/>
    <property type="match status" value="1"/>
</dbReference>
<accession>A0A2R6AYW9</accession>
<comment type="caution">
    <text evidence="13">The sequence shown here is derived from an EMBL/GenBank/DDBJ whole genome shotgun (WGS) entry which is preliminary data.</text>
</comment>
<dbReference type="PRINTS" id="PR00368">
    <property type="entry name" value="FADPNR"/>
</dbReference>
<evidence type="ECO:0000256" key="2">
    <source>
        <dbReference type="ARBA" id="ARBA00012608"/>
    </source>
</evidence>
<dbReference type="PROSITE" id="PS00076">
    <property type="entry name" value="PYRIDINE_REDOX_1"/>
    <property type="match status" value="1"/>
</dbReference>
<evidence type="ECO:0000256" key="1">
    <source>
        <dbReference type="ARBA" id="ARBA00007532"/>
    </source>
</evidence>
<keyword evidence="5 10" id="KW-0560">Oxidoreductase</keyword>
<evidence type="ECO:0000259" key="12">
    <source>
        <dbReference type="Pfam" id="PF07992"/>
    </source>
</evidence>
<dbReference type="PIRSF" id="PIRSF000350">
    <property type="entry name" value="Mercury_reductase_MerA"/>
    <property type="match status" value="1"/>
</dbReference>
<evidence type="ECO:0000256" key="7">
    <source>
        <dbReference type="ARBA" id="ARBA00023157"/>
    </source>
</evidence>
<dbReference type="InterPro" id="IPR001100">
    <property type="entry name" value="Pyr_nuc-diS_OxRdtase"/>
</dbReference>
<evidence type="ECO:0000259" key="11">
    <source>
        <dbReference type="Pfam" id="PF02852"/>
    </source>
</evidence>
<evidence type="ECO:0000256" key="5">
    <source>
        <dbReference type="ARBA" id="ARBA00023002"/>
    </source>
</evidence>
<sequence length="477" mass="50806">MSKGELGLSSKYDCVVLGGGVGGYVAAIRLGQLGKRVALVEKHRLGGECLNYGCIPTKTWINTVKTAYTASHSANKGITGDVHVDLKQLKTWKDDVVKKLVSGIEGLCRSNRVEVVYGMGNIISEGRVEIIQGSNSKTIEAENIIVATGSKPTVLPGFEYDHINIVDNHDVLEFTEVPRSLCIIGGGAIGLEFAFLFSKLGSKVTVIELMDQLLPGIDKEVAALIYRSAVSHSIDVHLESRAKSWSRVNDSIKVVFSEKNGEERSVECERVLVAVGRRPNTDGLGLERIGVQRDRAGYIQVDGKLRTNVKGVYAVGDVTPGPMLAHKANRQGEVAAEVIAGLNSEFDNVAVPNAVFTDPEVATAGLSVEEASKSGYEVSVGRFPYVALGRAVSVGETEGFVKVVADAKSGVILGVQIVGSEASDMISEASLALEMGATLEDVGATIHPHPTFPEALLEAAKHAEGKAIHIVNRPRSK</sequence>
<evidence type="ECO:0000256" key="4">
    <source>
        <dbReference type="ARBA" id="ARBA00022827"/>
    </source>
</evidence>
<keyword evidence="8 10" id="KW-0676">Redox-active center</keyword>
<evidence type="ECO:0000256" key="6">
    <source>
        <dbReference type="ARBA" id="ARBA00023027"/>
    </source>
</evidence>
<dbReference type="AlphaFoldDB" id="A0A2R6AYW9"/>
<comment type="miscellaneous">
    <text evidence="10">The active site is a redox-active disulfide bond.</text>
</comment>
<dbReference type="InterPro" id="IPR036188">
    <property type="entry name" value="FAD/NAD-bd_sf"/>
</dbReference>
<evidence type="ECO:0000313" key="14">
    <source>
        <dbReference type="Proteomes" id="UP000240322"/>
    </source>
</evidence>
<dbReference type="InterPro" id="IPR023753">
    <property type="entry name" value="FAD/NAD-binding_dom"/>
</dbReference>
<dbReference type="Pfam" id="PF02852">
    <property type="entry name" value="Pyr_redox_dim"/>
    <property type="match status" value="1"/>
</dbReference>
<feature type="domain" description="FAD/NAD(P)-binding" evidence="12">
    <location>
        <begin position="12"/>
        <end position="332"/>
    </location>
</feature>
<keyword evidence="7" id="KW-1015">Disulfide bond</keyword>
<dbReference type="Proteomes" id="UP000240322">
    <property type="component" value="Unassembled WGS sequence"/>
</dbReference>
<reference evidence="13 14" key="1">
    <citation type="submission" date="2017-04" db="EMBL/GenBank/DDBJ databases">
        <title>Novel microbial lineages endemic to geothermal iron-oxide mats fill important gaps in the evolutionary history of Archaea.</title>
        <authorList>
            <person name="Jay Z.J."/>
            <person name="Beam J.P."/>
            <person name="Dlakic M."/>
            <person name="Rusch D.B."/>
            <person name="Kozubal M.A."/>
            <person name="Inskeep W.P."/>
        </authorList>
    </citation>
    <scope>NUCLEOTIDE SEQUENCE [LARGE SCALE GENOMIC DNA]</scope>
    <source>
        <strain evidence="13">OSP_D</strain>
    </source>
</reference>
<dbReference type="Gene3D" id="3.50.50.60">
    <property type="entry name" value="FAD/NAD(P)-binding domain"/>
    <property type="match status" value="2"/>
</dbReference>
<dbReference type="InterPro" id="IPR016156">
    <property type="entry name" value="FAD/NAD-linked_Rdtase_dimer_sf"/>
</dbReference>
<dbReference type="FunFam" id="3.30.390.30:FF:000001">
    <property type="entry name" value="Dihydrolipoyl dehydrogenase"/>
    <property type="match status" value="1"/>
</dbReference>